<dbReference type="GO" id="GO:0005886">
    <property type="term" value="C:plasma membrane"/>
    <property type="evidence" value="ECO:0007669"/>
    <property type="project" value="TreeGrafter"/>
</dbReference>
<dbReference type="Proteomes" id="UP000694523">
    <property type="component" value="Unplaced"/>
</dbReference>
<evidence type="ECO:0000313" key="11">
    <source>
        <dbReference type="Ensembl" id="ENSNMLP00000002233.1"/>
    </source>
</evidence>
<dbReference type="AlphaFoldDB" id="A0A8C6S952"/>
<dbReference type="Ensembl" id="ENSNMLT00000002577.1">
    <property type="protein sequence ID" value="ENSNMLP00000002233.1"/>
    <property type="gene ID" value="ENSNMLG00000001677.1"/>
</dbReference>
<dbReference type="PROSITE" id="PS50835">
    <property type="entry name" value="IG_LIKE"/>
    <property type="match status" value="1"/>
</dbReference>
<dbReference type="GO" id="GO:0009986">
    <property type="term" value="C:cell surface"/>
    <property type="evidence" value="ECO:0007669"/>
    <property type="project" value="TreeGrafter"/>
</dbReference>
<feature type="domain" description="Ig-like" evidence="10">
    <location>
        <begin position="23"/>
        <end position="142"/>
    </location>
</feature>
<evidence type="ECO:0000313" key="12">
    <source>
        <dbReference type="Proteomes" id="UP000694523"/>
    </source>
</evidence>
<keyword evidence="2 9" id="KW-0812">Transmembrane</keyword>
<dbReference type="SMART" id="SM00409">
    <property type="entry name" value="IG"/>
    <property type="match status" value="1"/>
</dbReference>
<name>A0A8C6S952_9GOBI</name>
<evidence type="ECO:0000256" key="8">
    <source>
        <dbReference type="ARBA" id="ARBA00023319"/>
    </source>
</evidence>
<dbReference type="PANTHER" id="PTHR13869">
    <property type="entry name" value="MYELIN P0 RELATED"/>
    <property type="match status" value="1"/>
</dbReference>
<dbReference type="InterPro" id="IPR036179">
    <property type="entry name" value="Ig-like_dom_sf"/>
</dbReference>
<dbReference type="SUPFAM" id="SSF48726">
    <property type="entry name" value="Immunoglobulin"/>
    <property type="match status" value="1"/>
</dbReference>
<dbReference type="Pfam" id="PF07686">
    <property type="entry name" value="V-set"/>
    <property type="match status" value="1"/>
</dbReference>
<reference evidence="11" key="1">
    <citation type="submission" date="2025-08" db="UniProtKB">
        <authorList>
            <consortium name="Ensembl"/>
        </authorList>
    </citation>
    <scope>IDENTIFICATION</scope>
</reference>
<dbReference type="InterPro" id="IPR013106">
    <property type="entry name" value="Ig_V-set"/>
</dbReference>
<evidence type="ECO:0000256" key="3">
    <source>
        <dbReference type="ARBA" id="ARBA00022729"/>
    </source>
</evidence>
<evidence type="ECO:0000256" key="1">
    <source>
        <dbReference type="ARBA" id="ARBA00004479"/>
    </source>
</evidence>
<comment type="subcellular location">
    <subcellularLocation>
        <location evidence="1">Membrane</location>
        <topology evidence="1">Single-pass type I membrane protein</topology>
    </subcellularLocation>
</comment>
<keyword evidence="12" id="KW-1185">Reference proteome</keyword>
<sequence>EPFAEAEKSHWFTSFCDSGNCFSSVSQSSAMDVQADAEVIVENGTTGIMHCSFNSNQVVSSFTQVIWTFSRGATPSILVFKNGKSLPAVGEFKERLHFIGDFNYRDVSIQLSPVKFSDSGNYLCRVYNLHDQLVKRVQTELRVVLRDELSTNPPPTGEFPTTLVLISVCVFVTISATVLTIYCKRRSR</sequence>
<keyword evidence="5 9" id="KW-0472">Membrane</keyword>
<keyword evidence="4 9" id="KW-1133">Transmembrane helix</keyword>
<dbReference type="InterPro" id="IPR013783">
    <property type="entry name" value="Ig-like_fold"/>
</dbReference>
<reference evidence="11" key="2">
    <citation type="submission" date="2025-09" db="UniProtKB">
        <authorList>
            <consortium name="Ensembl"/>
        </authorList>
    </citation>
    <scope>IDENTIFICATION</scope>
</reference>
<feature type="transmembrane region" description="Helical" evidence="9">
    <location>
        <begin position="163"/>
        <end position="183"/>
    </location>
</feature>
<proteinExistence type="predicted"/>
<evidence type="ECO:0000259" key="10">
    <source>
        <dbReference type="PROSITE" id="PS50835"/>
    </source>
</evidence>
<keyword evidence="6" id="KW-1015">Disulfide bond</keyword>
<organism evidence="11 12">
    <name type="scientific">Neogobius melanostomus</name>
    <name type="common">round goby</name>
    <dbReference type="NCBI Taxonomy" id="47308"/>
    <lineage>
        <taxon>Eukaryota</taxon>
        <taxon>Metazoa</taxon>
        <taxon>Chordata</taxon>
        <taxon>Craniata</taxon>
        <taxon>Vertebrata</taxon>
        <taxon>Euteleostomi</taxon>
        <taxon>Actinopterygii</taxon>
        <taxon>Neopterygii</taxon>
        <taxon>Teleostei</taxon>
        <taxon>Neoteleostei</taxon>
        <taxon>Acanthomorphata</taxon>
        <taxon>Gobiaria</taxon>
        <taxon>Gobiiformes</taxon>
        <taxon>Gobioidei</taxon>
        <taxon>Gobiidae</taxon>
        <taxon>Benthophilinae</taxon>
        <taxon>Neogobiini</taxon>
        <taxon>Neogobius</taxon>
    </lineage>
</organism>
<dbReference type="GO" id="GO:0005925">
    <property type="term" value="C:focal adhesion"/>
    <property type="evidence" value="ECO:0007669"/>
    <property type="project" value="TreeGrafter"/>
</dbReference>
<dbReference type="InterPro" id="IPR007110">
    <property type="entry name" value="Ig-like_dom"/>
</dbReference>
<keyword evidence="8" id="KW-0393">Immunoglobulin domain</keyword>
<dbReference type="PANTHER" id="PTHR13869:SF19">
    <property type="entry name" value="MYELIN PROTEIN ZERO-LIKE PROTEIN 1"/>
    <property type="match status" value="1"/>
</dbReference>
<evidence type="ECO:0000256" key="2">
    <source>
        <dbReference type="ARBA" id="ARBA00022692"/>
    </source>
</evidence>
<keyword evidence="3" id="KW-0732">Signal</keyword>
<evidence type="ECO:0000256" key="4">
    <source>
        <dbReference type="ARBA" id="ARBA00022989"/>
    </source>
</evidence>
<evidence type="ECO:0000256" key="9">
    <source>
        <dbReference type="SAM" id="Phobius"/>
    </source>
</evidence>
<dbReference type="InterPro" id="IPR000920">
    <property type="entry name" value="Myelin_P0-rel"/>
</dbReference>
<evidence type="ECO:0000256" key="7">
    <source>
        <dbReference type="ARBA" id="ARBA00023180"/>
    </source>
</evidence>
<accession>A0A8C6S952</accession>
<keyword evidence="7" id="KW-0325">Glycoprotein</keyword>
<protein>
    <recommendedName>
        <fullName evidence="10">Ig-like domain-containing protein</fullName>
    </recommendedName>
</protein>
<dbReference type="InterPro" id="IPR003599">
    <property type="entry name" value="Ig_sub"/>
</dbReference>
<dbReference type="Gene3D" id="2.60.40.10">
    <property type="entry name" value="Immunoglobulins"/>
    <property type="match status" value="1"/>
</dbReference>
<dbReference type="SMART" id="SM00406">
    <property type="entry name" value="IGv"/>
    <property type="match status" value="1"/>
</dbReference>
<evidence type="ECO:0000256" key="5">
    <source>
        <dbReference type="ARBA" id="ARBA00023136"/>
    </source>
</evidence>
<evidence type="ECO:0000256" key="6">
    <source>
        <dbReference type="ARBA" id="ARBA00023157"/>
    </source>
</evidence>